<dbReference type="OrthoDB" id="433955at2759"/>
<dbReference type="GO" id="GO:0008757">
    <property type="term" value="F:S-adenosylmethionine-dependent methyltransferase activity"/>
    <property type="evidence" value="ECO:0007669"/>
    <property type="project" value="UniProtKB-ARBA"/>
</dbReference>
<dbReference type="InterPro" id="IPR019410">
    <property type="entry name" value="Methyltransf_16"/>
</dbReference>
<sequence>MTSVLDFPQLWQKPSFQSLVACLDALEIKPPSGTMPAPRTTAPPSKRLISLTGASDEEREAIWDLASKRISERSGRQAMGEITRRWPFTISTKPSFELVIKEPALTGDSIGFKTWGSSYLLALQLESLASTHLSHLLNRTLSRPKPAVLELGSGTGLLGLAAAAVWGTRVLLSDLPNIVPNLAVNADANAATLDGLGGSAEVGALTWGGTEDEVDQRLFGTPNQFKIVLVADPLYDDIHPRLLQGAIMNQLALGGDARAIVMVPKRDQTTIGLLENFKTFMIQGEGALDCLEQGEIGGQDDWEVNDDEDIKCWWGIFARR</sequence>
<dbReference type="PANTHER" id="PTHR14614:SF156">
    <property type="entry name" value="PROTEIN-LYSINE N-METHYLTRANSFERASE EFM2"/>
    <property type="match status" value="1"/>
</dbReference>
<reference evidence="1" key="1">
    <citation type="submission" date="2022-11" db="EMBL/GenBank/DDBJ databases">
        <authorList>
            <person name="Scott C."/>
            <person name="Bruce N."/>
        </authorList>
    </citation>
    <scope>NUCLEOTIDE SEQUENCE</scope>
</reference>
<dbReference type="SUPFAM" id="SSF53335">
    <property type="entry name" value="S-adenosyl-L-methionine-dependent methyltransferases"/>
    <property type="match status" value="1"/>
</dbReference>
<dbReference type="PANTHER" id="PTHR14614">
    <property type="entry name" value="HEPATOCELLULAR CARCINOMA-ASSOCIATED ANTIGEN"/>
    <property type="match status" value="1"/>
</dbReference>
<dbReference type="EMBL" id="CALLCH030000018">
    <property type="protein sequence ID" value="CAI4218902.1"/>
    <property type="molecule type" value="Genomic_DNA"/>
</dbReference>
<protein>
    <submittedName>
        <fullName evidence="1">Uncharacterized protein</fullName>
    </submittedName>
</protein>
<evidence type="ECO:0000313" key="2">
    <source>
        <dbReference type="Proteomes" id="UP000838763"/>
    </source>
</evidence>
<comment type="caution">
    <text evidence="1">The sequence shown here is derived from an EMBL/GenBank/DDBJ whole genome shotgun (WGS) entry which is preliminary data.</text>
</comment>
<dbReference type="InterPro" id="IPR029063">
    <property type="entry name" value="SAM-dependent_MTases_sf"/>
</dbReference>
<organism evidence="1 2">
    <name type="scientific">Parascedosporium putredinis</name>
    <dbReference type="NCBI Taxonomy" id="1442378"/>
    <lineage>
        <taxon>Eukaryota</taxon>
        <taxon>Fungi</taxon>
        <taxon>Dikarya</taxon>
        <taxon>Ascomycota</taxon>
        <taxon>Pezizomycotina</taxon>
        <taxon>Sordariomycetes</taxon>
        <taxon>Hypocreomycetidae</taxon>
        <taxon>Microascales</taxon>
        <taxon>Microascaceae</taxon>
        <taxon>Parascedosporium</taxon>
    </lineage>
</organism>
<keyword evidence="2" id="KW-1185">Reference proteome</keyword>
<dbReference type="GO" id="GO:0005829">
    <property type="term" value="C:cytosol"/>
    <property type="evidence" value="ECO:0007669"/>
    <property type="project" value="TreeGrafter"/>
</dbReference>
<name>A0A9P1H904_9PEZI</name>
<evidence type="ECO:0000313" key="1">
    <source>
        <dbReference type="EMBL" id="CAI4218902.1"/>
    </source>
</evidence>
<dbReference type="Proteomes" id="UP000838763">
    <property type="component" value="Unassembled WGS sequence"/>
</dbReference>
<dbReference type="AlphaFoldDB" id="A0A9P1H904"/>
<dbReference type="Pfam" id="PF10294">
    <property type="entry name" value="Methyltransf_16"/>
    <property type="match status" value="1"/>
</dbReference>
<accession>A0A9P1H904</accession>
<gene>
    <name evidence="1" type="ORF">PPNO1_LOCUS8474</name>
</gene>
<proteinExistence type="predicted"/>
<dbReference type="Gene3D" id="3.40.50.150">
    <property type="entry name" value="Vaccinia Virus protein VP39"/>
    <property type="match status" value="1"/>
</dbReference>